<dbReference type="Gene3D" id="3.10.310.10">
    <property type="entry name" value="Diaminopimelate Epimerase, Chain A, domain 1"/>
    <property type="match status" value="3"/>
</dbReference>
<dbReference type="InterPro" id="IPR008794">
    <property type="entry name" value="Pro_racemase_fam"/>
</dbReference>
<reference evidence="5 6" key="1">
    <citation type="submission" date="2022-12" db="EMBL/GenBank/DDBJ databases">
        <title>Chromosome-level genome of Tegillarca granosa.</title>
        <authorList>
            <person name="Kim J."/>
        </authorList>
    </citation>
    <scope>NUCLEOTIDE SEQUENCE [LARGE SCALE GENOMIC DNA]</scope>
    <source>
        <strain evidence="5">Teg-2019</strain>
        <tissue evidence="5">Adductor muscle</tissue>
    </source>
</reference>
<feature type="compositionally biased region" description="Polar residues" evidence="4">
    <location>
        <begin position="1"/>
        <end position="15"/>
    </location>
</feature>
<comment type="catalytic activity">
    <reaction evidence="1">
        <text>trans-3-hydroxy-L-proline = 1-pyrroline-2-carboxylate + H2O</text>
        <dbReference type="Rhea" id="RHEA:10320"/>
        <dbReference type="ChEBI" id="CHEBI:15377"/>
        <dbReference type="ChEBI" id="CHEBI:39785"/>
        <dbReference type="ChEBI" id="CHEBI:57938"/>
        <dbReference type="EC" id="4.2.1.77"/>
    </reaction>
</comment>
<organism evidence="5 6">
    <name type="scientific">Tegillarca granosa</name>
    <name type="common">Malaysian cockle</name>
    <name type="synonym">Anadara granosa</name>
    <dbReference type="NCBI Taxonomy" id="220873"/>
    <lineage>
        <taxon>Eukaryota</taxon>
        <taxon>Metazoa</taxon>
        <taxon>Spiralia</taxon>
        <taxon>Lophotrochozoa</taxon>
        <taxon>Mollusca</taxon>
        <taxon>Bivalvia</taxon>
        <taxon>Autobranchia</taxon>
        <taxon>Pteriomorphia</taxon>
        <taxon>Arcoida</taxon>
        <taxon>Arcoidea</taxon>
        <taxon>Arcidae</taxon>
        <taxon>Tegillarca</taxon>
    </lineage>
</organism>
<dbReference type="Pfam" id="PF05544">
    <property type="entry name" value="Pro_racemase"/>
    <property type="match status" value="2"/>
</dbReference>
<dbReference type="PANTHER" id="PTHR33442">
    <property type="entry name" value="TRANS-3-HYDROXY-L-PROLINE DEHYDRATASE"/>
    <property type="match status" value="1"/>
</dbReference>
<proteinExistence type="inferred from homology"/>
<dbReference type="SUPFAM" id="SSF54506">
    <property type="entry name" value="Diaminopimelate epimerase-like"/>
    <property type="match status" value="1"/>
</dbReference>
<evidence type="ECO:0000313" key="6">
    <source>
        <dbReference type="Proteomes" id="UP001217089"/>
    </source>
</evidence>
<dbReference type="PANTHER" id="PTHR33442:SF1">
    <property type="entry name" value="TRANS-3-HYDROXY-L-PROLINE DEHYDRATASE"/>
    <property type="match status" value="1"/>
</dbReference>
<sequence length="323" mass="35249">METVSASTKISTTEMHTGGEPLRVIDKDSGFPPIKGNTLLEKRRYIKEHLDCYRKLLMFEPRGHYDMYGVLLVSPDMNDADIGAIFMHNEGYSTMCGHAVIALGRYAVDKGLVKKTCPETKVNIQCPCGLVEAYVSFDGTKSSAVRFHSVPGFLFASGAFYALVPAKSLGLDMKTSKVKDLQEAAAAVTASLKKSLKLEHPDSADLAFLYGTIVTDGKDLYSEEITDNICVFADEEVDRSPCGSGVTARIAQQYHRNLIQVNQTRTFRGPAGGIFQAKVVKQVQYGQHKSVIVEVSGNGYYTGTSTFTVEEDDKIGGAGFLLK</sequence>
<dbReference type="EC" id="4.2.1.77" evidence="3"/>
<dbReference type="EMBL" id="JARBDR010000657">
    <property type="protein sequence ID" value="KAJ8308798.1"/>
    <property type="molecule type" value="Genomic_DNA"/>
</dbReference>
<comment type="similarity">
    <text evidence="2">Belongs to the proline racemase family.</text>
</comment>
<keyword evidence="6" id="KW-1185">Reference proteome</keyword>
<comment type="caution">
    <text evidence="5">The sequence shown here is derived from an EMBL/GenBank/DDBJ whole genome shotgun (WGS) entry which is preliminary data.</text>
</comment>
<evidence type="ECO:0000256" key="2">
    <source>
        <dbReference type="ARBA" id="ARBA00007529"/>
    </source>
</evidence>
<evidence type="ECO:0000313" key="5">
    <source>
        <dbReference type="EMBL" id="KAJ8308798.1"/>
    </source>
</evidence>
<evidence type="ECO:0000256" key="3">
    <source>
        <dbReference type="ARBA" id="ARBA00013105"/>
    </source>
</evidence>
<evidence type="ECO:0000256" key="4">
    <source>
        <dbReference type="SAM" id="MobiDB-lite"/>
    </source>
</evidence>
<evidence type="ECO:0000256" key="1">
    <source>
        <dbReference type="ARBA" id="ARBA00001148"/>
    </source>
</evidence>
<protein>
    <recommendedName>
        <fullName evidence="3">trans-L-3-hydroxyproline dehydratase</fullName>
        <ecNumber evidence="3">4.2.1.77</ecNumber>
    </recommendedName>
</protein>
<dbReference type="PIRSF" id="PIRSF029792">
    <property type="entry name" value="Pro_racemase"/>
    <property type="match status" value="1"/>
</dbReference>
<name>A0ABQ9EUD5_TEGGR</name>
<feature type="region of interest" description="Disordered" evidence="4">
    <location>
        <begin position="1"/>
        <end position="22"/>
    </location>
</feature>
<gene>
    <name evidence="5" type="ORF">KUTeg_013672</name>
</gene>
<accession>A0ABQ9EUD5</accession>
<dbReference type="Proteomes" id="UP001217089">
    <property type="component" value="Unassembled WGS sequence"/>
</dbReference>